<dbReference type="InterPro" id="IPR003148">
    <property type="entry name" value="RCK_N"/>
</dbReference>
<comment type="similarity">
    <text evidence="2">Belongs to the castor/pollux (TC 1.A.1.23) family.</text>
</comment>
<evidence type="ECO:0000256" key="3">
    <source>
        <dbReference type="ARBA" id="ARBA00022448"/>
    </source>
</evidence>
<keyword evidence="6" id="KW-0406">Ion transport</keyword>
<dbReference type="PROSITE" id="PS51201">
    <property type="entry name" value="RCK_N"/>
    <property type="match status" value="1"/>
</dbReference>
<keyword evidence="3" id="KW-0813">Transport</keyword>
<dbReference type="GO" id="GO:0034220">
    <property type="term" value="P:monoatomic ion transmembrane transport"/>
    <property type="evidence" value="ECO:0007669"/>
    <property type="project" value="UniProtKB-KW"/>
</dbReference>
<proteinExistence type="inferred from homology"/>
<evidence type="ECO:0000256" key="2">
    <source>
        <dbReference type="ARBA" id="ARBA00008577"/>
    </source>
</evidence>
<evidence type="ECO:0000259" key="10">
    <source>
        <dbReference type="PROSITE" id="PS51201"/>
    </source>
</evidence>
<keyword evidence="7 9" id="KW-0472">Membrane</keyword>
<dbReference type="InterPro" id="IPR044849">
    <property type="entry name" value="CASTOR/POLLUX/SYM8-like"/>
</dbReference>
<feature type="domain" description="RCK N-terminal" evidence="10">
    <location>
        <begin position="128"/>
        <end position="274"/>
    </location>
</feature>
<feature type="transmembrane region" description="Helical" evidence="9">
    <location>
        <begin position="21"/>
        <end position="47"/>
    </location>
</feature>
<organism evidence="11 12">
    <name type="scientific">Ciceribacter ferrooxidans</name>
    <dbReference type="NCBI Taxonomy" id="2509717"/>
    <lineage>
        <taxon>Bacteria</taxon>
        <taxon>Pseudomonadati</taxon>
        <taxon>Pseudomonadota</taxon>
        <taxon>Alphaproteobacteria</taxon>
        <taxon>Hyphomicrobiales</taxon>
        <taxon>Rhizobiaceae</taxon>
        <taxon>Ciceribacter</taxon>
    </lineage>
</organism>
<gene>
    <name evidence="11" type="ORF">EUU22_14065</name>
</gene>
<evidence type="ECO:0000256" key="8">
    <source>
        <dbReference type="ARBA" id="ARBA00023303"/>
    </source>
</evidence>
<feature type="transmembrane region" description="Helical" evidence="9">
    <location>
        <begin position="87"/>
        <end position="111"/>
    </location>
</feature>
<evidence type="ECO:0000256" key="4">
    <source>
        <dbReference type="ARBA" id="ARBA00022692"/>
    </source>
</evidence>
<dbReference type="GO" id="GO:0012505">
    <property type="term" value="C:endomembrane system"/>
    <property type="evidence" value="ECO:0007669"/>
    <property type="project" value="UniProtKB-SubCell"/>
</dbReference>
<sequence length="633" mass="69233">MRTNTNWRARLRYEFDKSMSAGTVALIGWLALVSLVVIIVAAAFLSLSGIGPDDGSPVTFVEAAWESLMRTMDAGTMGGDQGWSFRGVSLAVTFAGIFVFSALISVISSGLEGKLDELRKGRSHVIENDHTIILNWSTSIFDIISELVIANQSRKHARIVVMAARDKVEMEEEIAAKVGDLKNTRIICRSGDPTNLYDLAILSPQTSRSVIVLSPDTDDPDSQVIKTVLALVNDPNRRTAPYKIAAEIRDAANAEVATIVGGREMQLVLADDLISRIVVHSSRQAGLSAVYSELLDFDGCEIYTLDQPELAGKPFGAAAMSYDSSTLIGICDKEGKVHLNPSPNRVFEPGEKAIIIAEDDASIRISSTPAVCAKDAILPVVMRERRPERTLILGWNRRGPLITTELARYVAPGSLLTIAADTPQFEQEAASLAVPGSGFTVEYKVIDTSSRTALEALDVPSYDHVLVLGYSDHMSAQSADTRTLITLLQLRKIAERAGKHVSVVSEMIDVRNRELAEVTRADDFVVSNKLVSLMLAQASENEYMAAIFGELLDEEGSEIYLRPLPDYVAVDRPVNFHTIALSALRRGEIAIGYRRQREDDPDERNLGGVTVNPNRTEMISFDKKDMVIVLARD</sequence>
<accession>A0A4Q2T624</accession>
<keyword evidence="8" id="KW-0407">Ion channel</keyword>
<keyword evidence="4 9" id="KW-0812">Transmembrane</keyword>
<dbReference type="Proteomes" id="UP000291088">
    <property type="component" value="Unassembled WGS sequence"/>
</dbReference>
<dbReference type="InterPro" id="IPR010420">
    <property type="entry name" value="CASTOR/POLLUX/SYM8_dom"/>
</dbReference>
<evidence type="ECO:0000256" key="5">
    <source>
        <dbReference type="ARBA" id="ARBA00022989"/>
    </source>
</evidence>
<dbReference type="GO" id="GO:0006813">
    <property type="term" value="P:potassium ion transport"/>
    <property type="evidence" value="ECO:0007669"/>
    <property type="project" value="InterPro"/>
</dbReference>
<reference evidence="11 12" key="1">
    <citation type="submission" date="2019-01" db="EMBL/GenBank/DDBJ databases">
        <authorList>
            <person name="Deng T."/>
        </authorList>
    </citation>
    <scope>NUCLEOTIDE SEQUENCE [LARGE SCALE GENOMIC DNA]</scope>
    <source>
        <strain evidence="11 12">F8825</strain>
    </source>
</reference>
<dbReference type="SUPFAM" id="SSF51735">
    <property type="entry name" value="NAD(P)-binding Rossmann-fold domains"/>
    <property type="match status" value="1"/>
</dbReference>
<keyword evidence="12" id="KW-1185">Reference proteome</keyword>
<comment type="caution">
    <text evidence="11">The sequence shown here is derived from an EMBL/GenBank/DDBJ whole genome shotgun (WGS) entry which is preliminary data.</text>
</comment>
<dbReference type="Pfam" id="PF06241">
    <property type="entry name" value="Castor_Poll_mid"/>
    <property type="match status" value="1"/>
</dbReference>
<dbReference type="PANTHER" id="PTHR31563">
    <property type="entry name" value="ION CHANNEL POLLUX-RELATED"/>
    <property type="match status" value="1"/>
</dbReference>
<dbReference type="Gene3D" id="3.40.50.720">
    <property type="entry name" value="NAD(P)-binding Rossmann-like Domain"/>
    <property type="match status" value="2"/>
</dbReference>
<dbReference type="PANTHER" id="PTHR31563:SF10">
    <property type="entry name" value="ION CHANNEL POLLUX-RELATED"/>
    <property type="match status" value="1"/>
</dbReference>
<dbReference type="OrthoDB" id="305351at2"/>
<comment type="subcellular location">
    <subcellularLocation>
        <location evidence="1">Endomembrane system</location>
        <topology evidence="1">Multi-pass membrane protein</topology>
    </subcellularLocation>
</comment>
<evidence type="ECO:0000313" key="11">
    <source>
        <dbReference type="EMBL" id="RYC12434.1"/>
    </source>
</evidence>
<evidence type="ECO:0000256" key="1">
    <source>
        <dbReference type="ARBA" id="ARBA00004127"/>
    </source>
</evidence>
<dbReference type="InterPro" id="IPR036291">
    <property type="entry name" value="NAD(P)-bd_dom_sf"/>
</dbReference>
<protein>
    <recommendedName>
        <fullName evidence="10">RCK N-terminal domain-containing protein</fullName>
    </recommendedName>
</protein>
<evidence type="ECO:0000313" key="12">
    <source>
        <dbReference type="Proteomes" id="UP000291088"/>
    </source>
</evidence>
<evidence type="ECO:0000256" key="9">
    <source>
        <dbReference type="SAM" id="Phobius"/>
    </source>
</evidence>
<dbReference type="EMBL" id="SDVB01000238">
    <property type="protein sequence ID" value="RYC12434.1"/>
    <property type="molecule type" value="Genomic_DNA"/>
</dbReference>
<evidence type="ECO:0000256" key="6">
    <source>
        <dbReference type="ARBA" id="ARBA00023065"/>
    </source>
</evidence>
<keyword evidence="5 9" id="KW-1133">Transmembrane helix</keyword>
<dbReference type="AlphaFoldDB" id="A0A4Q2T624"/>
<name>A0A4Q2T624_9HYPH</name>
<evidence type="ECO:0000256" key="7">
    <source>
        <dbReference type="ARBA" id="ARBA00023136"/>
    </source>
</evidence>